<dbReference type="SUPFAM" id="SSF53448">
    <property type="entry name" value="Nucleotide-diphospho-sugar transferases"/>
    <property type="match status" value="1"/>
</dbReference>
<feature type="compositionally biased region" description="Basic and acidic residues" evidence="7">
    <location>
        <begin position="320"/>
        <end position="330"/>
    </location>
</feature>
<keyword evidence="2 10" id="KW-0328">Glycosyltransferase</keyword>
<evidence type="ECO:0000256" key="8">
    <source>
        <dbReference type="SAM" id="Phobius"/>
    </source>
</evidence>
<reference evidence="10 11" key="1">
    <citation type="submission" date="2023-06" db="EMBL/GenBank/DDBJ databases">
        <title>Paenibacillus polygonum sp. nov., an endophytic bacterium, isolated from Polygonum lapathifolium L. in Nanji Wetland National Nature Reserve, South of Poyang Lake, Jiangxi Province, China.</title>
        <authorList>
            <person name="Yu Z."/>
        </authorList>
    </citation>
    <scope>NUCLEOTIDE SEQUENCE [LARGE SCALE GENOMIC DNA]</scope>
    <source>
        <strain evidence="10 11">C31</strain>
    </source>
</reference>
<dbReference type="Gene3D" id="3.90.550.10">
    <property type="entry name" value="Spore Coat Polysaccharide Biosynthesis Protein SpsA, Chain A"/>
    <property type="match status" value="1"/>
</dbReference>
<feature type="region of interest" description="Disordered" evidence="7">
    <location>
        <begin position="320"/>
        <end position="348"/>
    </location>
</feature>
<dbReference type="PANTHER" id="PTHR48090:SF1">
    <property type="entry name" value="PROPHAGE BACTOPRENOL GLUCOSYL TRANSFERASE HOMOLOG"/>
    <property type="match status" value="1"/>
</dbReference>
<protein>
    <submittedName>
        <fullName evidence="10">Glycosyltransferase family 2 protein</fullName>
        <ecNumber evidence="10">2.4.-.-</ecNumber>
    </submittedName>
</protein>
<sequence>MEGQVMYSIVVPVYNEEEIIQVTYSRLTKIMEQTGQPYELIFVNDGSTDHTMDILTQAALIDSSVRVIEFSRRFGQQMALTAGMDAAKGQAIIVMNADLKDPPERIHDMIKLWNQGYDVVNAKRRERGNDTGRKRVPAAVYNRILKGLTNNNVPVVPDDFRLIDRKVNEALKLFRAKNRTLRGLVSWAGFRQFELEYDQEEQNAGQTKHPLRKKIQLIVKSITSFSDKPLKMASYAGGFIFCMSFVSLLVTLCLPMFTNIKVAGWVWLLLVTLSLNGIMMMILGVMGAYMVRIYDEARDRPLYIVREKIGFDERGRSQPVEVDHTPKVENDGLPDALPSFNDTSSYHR</sequence>
<dbReference type="InterPro" id="IPR029044">
    <property type="entry name" value="Nucleotide-diphossugar_trans"/>
</dbReference>
<dbReference type="CDD" id="cd04187">
    <property type="entry name" value="DPM1_like_bac"/>
    <property type="match status" value="1"/>
</dbReference>
<keyword evidence="6 8" id="KW-0472">Membrane</keyword>
<evidence type="ECO:0000259" key="9">
    <source>
        <dbReference type="Pfam" id="PF00535"/>
    </source>
</evidence>
<dbReference type="InterPro" id="IPR050256">
    <property type="entry name" value="Glycosyltransferase_2"/>
</dbReference>
<keyword evidence="5 8" id="KW-1133">Transmembrane helix</keyword>
<evidence type="ECO:0000313" key="10">
    <source>
        <dbReference type="EMBL" id="WIV19571.1"/>
    </source>
</evidence>
<accession>A0ABY8X7X7</accession>
<evidence type="ECO:0000256" key="3">
    <source>
        <dbReference type="ARBA" id="ARBA00022679"/>
    </source>
</evidence>
<dbReference type="InterPro" id="IPR001173">
    <property type="entry name" value="Glyco_trans_2-like"/>
</dbReference>
<organism evidence="10 11">
    <name type="scientific">Paenibacillus polygoni</name>
    <dbReference type="NCBI Taxonomy" id="3050112"/>
    <lineage>
        <taxon>Bacteria</taxon>
        <taxon>Bacillati</taxon>
        <taxon>Bacillota</taxon>
        <taxon>Bacilli</taxon>
        <taxon>Bacillales</taxon>
        <taxon>Paenibacillaceae</taxon>
        <taxon>Paenibacillus</taxon>
    </lineage>
</organism>
<dbReference type="EC" id="2.4.-.-" evidence="10"/>
<comment type="subcellular location">
    <subcellularLocation>
        <location evidence="1">Membrane</location>
        <topology evidence="1">Multi-pass membrane protein</topology>
    </subcellularLocation>
</comment>
<evidence type="ECO:0000313" key="11">
    <source>
        <dbReference type="Proteomes" id="UP001236415"/>
    </source>
</evidence>
<feature type="transmembrane region" description="Helical" evidence="8">
    <location>
        <begin position="235"/>
        <end position="258"/>
    </location>
</feature>
<dbReference type="Proteomes" id="UP001236415">
    <property type="component" value="Chromosome"/>
</dbReference>
<feature type="domain" description="Glycosyltransferase 2-like" evidence="9">
    <location>
        <begin position="8"/>
        <end position="170"/>
    </location>
</feature>
<evidence type="ECO:0000256" key="5">
    <source>
        <dbReference type="ARBA" id="ARBA00022989"/>
    </source>
</evidence>
<keyword evidence="3 10" id="KW-0808">Transferase</keyword>
<evidence type="ECO:0000256" key="2">
    <source>
        <dbReference type="ARBA" id="ARBA00022676"/>
    </source>
</evidence>
<dbReference type="RefSeq" id="WP_285745761.1">
    <property type="nucleotide sequence ID" value="NZ_CP127162.1"/>
</dbReference>
<evidence type="ECO:0000256" key="6">
    <source>
        <dbReference type="ARBA" id="ARBA00023136"/>
    </source>
</evidence>
<dbReference type="EMBL" id="CP127162">
    <property type="protein sequence ID" value="WIV19571.1"/>
    <property type="molecule type" value="Genomic_DNA"/>
</dbReference>
<dbReference type="Pfam" id="PF00535">
    <property type="entry name" value="Glycos_transf_2"/>
    <property type="match status" value="1"/>
</dbReference>
<dbReference type="GO" id="GO:0016757">
    <property type="term" value="F:glycosyltransferase activity"/>
    <property type="evidence" value="ECO:0007669"/>
    <property type="project" value="UniProtKB-KW"/>
</dbReference>
<name>A0ABY8X7X7_9BACL</name>
<evidence type="ECO:0000256" key="4">
    <source>
        <dbReference type="ARBA" id="ARBA00022692"/>
    </source>
</evidence>
<keyword evidence="11" id="KW-1185">Reference proteome</keyword>
<evidence type="ECO:0000256" key="1">
    <source>
        <dbReference type="ARBA" id="ARBA00004141"/>
    </source>
</evidence>
<feature type="transmembrane region" description="Helical" evidence="8">
    <location>
        <begin position="264"/>
        <end position="291"/>
    </location>
</feature>
<proteinExistence type="predicted"/>
<gene>
    <name evidence="10" type="ORF">QPK24_02135</name>
</gene>
<evidence type="ECO:0000256" key="7">
    <source>
        <dbReference type="SAM" id="MobiDB-lite"/>
    </source>
</evidence>
<keyword evidence="4 8" id="KW-0812">Transmembrane</keyword>
<dbReference type="PANTHER" id="PTHR48090">
    <property type="entry name" value="UNDECAPRENYL-PHOSPHATE 4-DEOXY-4-FORMAMIDO-L-ARABINOSE TRANSFERASE-RELATED"/>
    <property type="match status" value="1"/>
</dbReference>